<dbReference type="Pfam" id="PF03845">
    <property type="entry name" value="Spore_permease"/>
    <property type="match status" value="1"/>
</dbReference>
<dbReference type="Proteomes" id="UP000298460">
    <property type="component" value="Unassembled WGS sequence"/>
</dbReference>
<organism evidence="9 10">
    <name type="scientific">Desulfosporosinus fructosivorans</name>
    <dbReference type="NCBI Taxonomy" id="2018669"/>
    <lineage>
        <taxon>Bacteria</taxon>
        <taxon>Bacillati</taxon>
        <taxon>Bacillota</taxon>
        <taxon>Clostridia</taxon>
        <taxon>Eubacteriales</taxon>
        <taxon>Desulfitobacteriaceae</taxon>
        <taxon>Desulfosporosinus</taxon>
    </lineage>
</organism>
<evidence type="ECO:0000256" key="6">
    <source>
        <dbReference type="ARBA" id="ARBA00022989"/>
    </source>
</evidence>
<dbReference type="NCBIfam" id="TIGR00912">
    <property type="entry name" value="2A0309"/>
    <property type="match status" value="1"/>
</dbReference>
<comment type="subcellular location">
    <subcellularLocation>
        <location evidence="1">Membrane</location>
        <topology evidence="1">Multi-pass membrane protein</topology>
    </subcellularLocation>
</comment>
<dbReference type="PANTHER" id="PTHR34975:SF2">
    <property type="entry name" value="SPORE GERMINATION PROTEIN A2"/>
    <property type="match status" value="1"/>
</dbReference>
<evidence type="ECO:0000256" key="2">
    <source>
        <dbReference type="ARBA" id="ARBA00007998"/>
    </source>
</evidence>
<evidence type="ECO:0000256" key="5">
    <source>
        <dbReference type="ARBA" id="ARBA00022692"/>
    </source>
</evidence>
<dbReference type="PANTHER" id="PTHR34975">
    <property type="entry name" value="SPORE GERMINATION PROTEIN A2"/>
    <property type="match status" value="1"/>
</dbReference>
<comment type="caution">
    <text evidence="9">The sequence shown here is derived from an EMBL/GenBank/DDBJ whole genome shotgun (WGS) entry which is preliminary data.</text>
</comment>
<dbReference type="RefSeq" id="WP_135553050.1">
    <property type="nucleotide sequence ID" value="NZ_SPQQ01000028.1"/>
</dbReference>
<dbReference type="InterPro" id="IPR004761">
    <property type="entry name" value="Spore_GerAB"/>
</dbReference>
<keyword evidence="7 8" id="KW-0472">Membrane</keyword>
<keyword evidence="5 8" id="KW-0812">Transmembrane</keyword>
<evidence type="ECO:0000256" key="8">
    <source>
        <dbReference type="SAM" id="Phobius"/>
    </source>
</evidence>
<dbReference type="OrthoDB" id="1675410at2"/>
<dbReference type="GO" id="GO:0016020">
    <property type="term" value="C:membrane"/>
    <property type="evidence" value="ECO:0007669"/>
    <property type="project" value="UniProtKB-SubCell"/>
</dbReference>
<feature type="transmembrane region" description="Helical" evidence="8">
    <location>
        <begin position="215"/>
        <end position="239"/>
    </location>
</feature>
<keyword evidence="4" id="KW-0309">Germination</keyword>
<evidence type="ECO:0000313" key="10">
    <source>
        <dbReference type="Proteomes" id="UP000298460"/>
    </source>
</evidence>
<dbReference type="GO" id="GO:0009847">
    <property type="term" value="P:spore germination"/>
    <property type="evidence" value="ECO:0007669"/>
    <property type="project" value="InterPro"/>
</dbReference>
<feature type="transmembrane region" description="Helical" evidence="8">
    <location>
        <begin position="83"/>
        <end position="104"/>
    </location>
</feature>
<keyword evidence="3" id="KW-0813">Transport</keyword>
<evidence type="ECO:0000256" key="1">
    <source>
        <dbReference type="ARBA" id="ARBA00004141"/>
    </source>
</evidence>
<evidence type="ECO:0000256" key="7">
    <source>
        <dbReference type="ARBA" id="ARBA00023136"/>
    </source>
</evidence>
<feature type="transmembrane region" description="Helical" evidence="8">
    <location>
        <begin position="12"/>
        <end position="30"/>
    </location>
</feature>
<reference evidence="9 10" key="1">
    <citation type="submission" date="2019-03" db="EMBL/GenBank/DDBJ databases">
        <title>Draft Genome Sequence of Desulfosporosinus fructosivorans Strain 63.6F, Isolated from Marine Sediment in the Baltic Sea.</title>
        <authorList>
            <person name="Hausmann B."/>
            <person name="Vandieken V."/>
            <person name="Pjevac P."/>
            <person name="Schreck K."/>
            <person name="Herbold C.W."/>
            <person name="Loy A."/>
        </authorList>
    </citation>
    <scope>NUCLEOTIDE SEQUENCE [LARGE SCALE GENOMIC DNA]</scope>
    <source>
        <strain evidence="9 10">63.6F</strain>
    </source>
</reference>
<feature type="transmembrane region" description="Helical" evidence="8">
    <location>
        <begin position="340"/>
        <end position="360"/>
    </location>
</feature>
<feature type="transmembrane region" description="Helical" evidence="8">
    <location>
        <begin position="272"/>
        <end position="294"/>
    </location>
</feature>
<dbReference type="AlphaFoldDB" id="A0A4Z0QVI5"/>
<feature type="transmembrane region" description="Helical" evidence="8">
    <location>
        <begin position="42"/>
        <end position="62"/>
    </location>
</feature>
<proteinExistence type="inferred from homology"/>
<feature type="transmembrane region" description="Helical" evidence="8">
    <location>
        <begin position="116"/>
        <end position="134"/>
    </location>
</feature>
<evidence type="ECO:0000313" key="9">
    <source>
        <dbReference type="EMBL" id="TGE34812.1"/>
    </source>
</evidence>
<gene>
    <name evidence="9" type="ORF">E4K67_28735</name>
</gene>
<feature type="transmembrane region" description="Helical" evidence="8">
    <location>
        <begin position="146"/>
        <end position="162"/>
    </location>
</feature>
<evidence type="ECO:0000256" key="3">
    <source>
        <dbReference type="ARBA" id="ARBA00022448"/>
    </source>
</evidence>
<accession>A0A4Z0QVI5</accession>
<feature type="transmembrane region" description="Helical" evidence="8">
    <location>
        <begin position="182"/>
        <end position="203"/>
    </location>
</feature>
<name>A0A4Z0QVI5_9FIRM</name>
<keyword evidence="6 8" id="KW-1133">Transmembrane helix</keyword>
<feature type="transmembrane region" description="Helical" evidence="8">
    <location>
        <begin position="306"/>
        <end position="328"/>
    </location>
</feature>
<dbReference type="EMBL" id="SPQQ01000028">
    <property type="protein sequence ID" value="TGE34812.1"/>
    <property type="molecule type" value="Genomic_DNA"/>
</dbReference>
<comment type="similarity">
    <text evidence="2">Belongs to the amino acid-polyamine-organocation (APC) superfamily. Spore germination protein (SGP) (TC 2.A.3.9) family.</text>
</comment>
<evidence type="ECO:0000256" key="4">
    <source>
        <dbReference type="ARBA" id="ARBA00022544"/>
    </source>
</evidence>
<sequence>MIENVQIAPKQLILLAVISRLVITMTFFPALDSPPGNQDTWISELLSIPVQLFLTIPVYLLWKRFPKQSLIEYSQTTLGKAGKIIGILYVLYFLHALSVFLFQWSAFLTTAVMPETPVLFLLIFLLPFCAYAVLKGIEVIARLAEFFAPLIFVGIIISFLLLTKDIDLQVFTPFMEKSFMSIFLGALVISCRTSEILIFAMLLPYLNAKKKKVQLVFISSYSTLAFFWIICTITVFATLGLDLTRILQFAYFTAIRQVNVGNFIERIESISLAIWILSGFLRITLYYYVIVQGLCQTFNLKSYKSFVIPTLTIILPLALSLVLQSSVVELNEFLSYKIEPLYNLIFIFLIPSMLFSIAVIRKQGENKV</sequence>
<keyword evidence="10" id="KW-1185">Reference proteome</keyword>
<protein>
    <submittedName>
        <fullName evidence="9">Spore gernimation protein</fullName>
    </submittedName>
</protein>